<sequence>MHEEHLIEQYIRDGVNNIGAAELLRGELCSEATAAQCNAEDFRGIIQFVIRAEAIVTAKMGSYSGLLQTSFLAGFAEHIIIMFCEDPRLEWYHDRPMSGCGCRNFDLDGHGEVKVMLVRKTSQLNHFVGLIKSSGRETRQSGRDVPARGRKGELPGTEAASSCAAKCILGCTTKSFWEDQPMIECEVCHSCLMTNLDDDDGNRATLVLLGLQDVVSIRPGYWITGGLMDMFGKHLSYHHDEMQPQMDNMPPVIKIMSTTFVQQVQRDMQRGNIESPDVQGAKLVIIPVCRYMSAVTGCGSDIQVKNVKNHEEFTEVLTVPDDMQNIGLYMRKEIRDTLFYYFKFRKPKPSFDL</sequence>
<reference evidence="2" key="1">
    <citation type="journal article" date="2008" name="Nature">
        <title>The amphioxus genome and the evolution of the chordate karyotype.</title>
        <authorList>
            <consortium name="US DOE Joint Genome Institute (JGI-PGF)"/>
            <person name="Putnam N.H."/>
            <person name="Butts T."/>
            <person name="Ferrier D.E.K."/>
            <person name="Furlong R.F."/>
            <person name="Hellsten U."/>
            <person name="Kawashima T."/>
            <person name="Robinson-Rechavi M."/>
            <person name="Shoguchi E."/>
            <person name="Terry A."/>
            <person name="Yu J.-K."/>
            <person name="Benito-Gutierrez E.L."/>
            <person name="Dubchak I."/>
            <person name="Garcia-Fernandez J."/>
            <person name="Gibson-Brown J.J."/>
            <person name="Grigoriev I.V."/>
            <person name="Horton A.C."/>
            <person name="de Jong P.J."/>
            <person name="Jurka J."/>
            <person name="Kapitonov V.V."/>
            <person name="Kohara Y."/>
            <person name="Kuroki Y."/>
            <person name="Lindquist E."/>
            <person name="Lucas S."/>
            <person name="Osoegawa K."/>
            <person name="Pennacchio L.A."/>
            <person name="Salamov A.A."/>
            <person name="Satou Y."/>
            <person name="Sauka-Spengler T."/>
            <person name="Schmutz J."/>
            <person name="Shin-I T."/>
            <person name="Toyoda A."/>
            <person name="Bronner-Fraser M."/>
            <person name="Fujiyama A."/>
            <person name="Holland L.Z."/>
            <person name="Holland P.W.H."/>
            <person name="Satoh N."/>
            <person name="Rokhsar D.S."/>
        </authorList>
    </citation>
    <scope>NUCLEOTIDE SEQUENCE [LARGE SCALE GENOMIC DNA]</scope>
    <source>
        <strain evidence="2">S238N-H82</strain>
        <tissue evidence="2">Testes</tissue>
    </source>
</reference>
<accession>C3YJZ6</accession>
<gene>
    <name evidence="2" type="ORF">BRAFLDRAFT_80417</name>
</gene>
<name>C3YJZ6_BRAFL</name>
<dbReference type="AlphaFoldDB" id="C3YJZ6"/>
<protein>
    <submittedName>
        <fullName evidence="2">Uncharacterized protein</fullName>
    </submittedName>
</protein>
<dbReference type="InParanoid" id="C3YJZ6"/>
<feature type="compositionally biased region" description="Basic and acidic residues" evidence="1">
    <location>
        <begin position="135"/>
        <end position="153"/>
    </location>
</feature>
<feature type="region of interest" description="Disordered" evidence="1">
    <location>
        <begin position="135"/>
        <end position="155"/>
    </location>
</feature>
<organism>
    <name type="scientific">Branchiostoma floridae</name>
    <name type="common">Florida lancelet</name>
    <name type="synonym">Amphioxus</name>
    <dbReference type="NCBI Taxonomy" id="7739"/>
    <lineage>
        <taxon>Eukaryota</taxon>
        <taxon>Metazoa</taxon>
        <taxon>Chordata</taxon>
        <taxon>Cephalochordata</taxon>
        <taxon>Leptocardii</taxon>
        <taxon>Amphioxiformes</taxon>
        <taxon>Branchiostomatidae</taxon>
        <taxon>Branchiostoma</taxon>
    </lineage>
</organism>
<proteinExistence type="predicted"/>
<evidence type="ECO:0000256" key="1">
    <source>
        <dbReference type="SAM" id="MobiDB-lite"/>
    </source>
</evidence>
<dbReference type="EMBL" id="GG666520">
    <property type="protein sequence ID" value="EEN59453.1"/>
    <property type="molecule type" value="Genomic_DNA"/>
</dbReference>
<evidence type="ECO:0000313" key="2">
    <source>
        <dbReference type="EMBL" id="EEN59453.1"/>
    </source>
</evidence>